<accession>A0A915LGK0</accession>
<dbReference type="InterPro" id="IPR000718">
    <property type="entry name" value="Peptidase_M13"/>
</dbReference>
<dbReference type="PANTHER" id="PTHR11733:SF133">
    <property type="entry name" value="PHOSPHATE-REGULATING NEUTRAL ENDOPEPTIDASE PHEX"/>
    <property type="match status" value="1"/>
</dbReference>
<name>A0A915LGK0_MELJA</name>
<reference evidence="4" key="1">
    <citation type="submission" date="2022-11" db="UniProtKB">
        <authorList>
            <consortium name="WormBaseParasite"/>
        </authorList>
    </citation>
    <scope>IDENTIFICATION</scope>
</reference>
<dbReference type="GO" id="GO:0005886">
    <property type="term" value="C:plasma membrane"/>
    <property type="evidence" value="ECO:0007669"/>
    <property type="project" value="TreeGrafter"/>
</dbReference>
<dbReference type="PROSITE" id="PS51885">
    <property type="entry name" value="NEPRILYSIN"/>
    <property type="match status" value="1"/>
</dbReference>
<dbReference type="InterPro" id="IPR018497">
    <property type="entry name" value="Peptidase_M13_C"/>
</dbReference>
<dbReference type="GO" id="GO:0004222">
    <property type="term" value="F:metalloendopeptidase activity"/>
    <property type="evidence" value="ECO:0007669"/>
    <property type="project" value="InterPro"/>
</dbReference>
<feature type="compositionally biased region" description="Basic and acidic residues" evidence="1">
    <location>
        <begin position="531"/>
        <end position="542"/>
    </location>
</feature>
<dbReference type="Pfam" id="PF01431">
    <property type="entry name" value="Peptidase_M13"/>
    <property type="match status" value="1"/>
</dbReference>
<dbReference type="SUPFAM" id="SSF55486">
    <property type="entry name" value="Metalloproteases ('zincins'), catalytic domain"/>
    <property type="match status" value="1"/>
</dbReference>
<feature type="region of interest" description="Disordered" evidence="1">
    <location>
        <begin position="472"/>
        <end position="542"/>
    </location>
</feature>
<proteinExistence type="predicted"/>
<dbReference type="WBParaSite" id="scaffold11523_cov162.g15657">
    <property type="protein sequence ID" value="scaffold11523_cov162.g15657"/>
    <property type="gene ID" value="scaffold11523_cov162.g15657"/>
</dbReference>
<sequence length="542" mass="61857">MFQFYDSCLNNQSREEIKSQPLFEFIEKIIGGSGAVGRLRKLETEWILKAFPFVPFFDIETTWDVRKESLEKSIFSNWDEPELYLELGEISSLFLPSSISIDFVKILNEIASEGNPLINEKTKILILGSEILKEYLLIIEWAKNEDGGNVLSDYLDWALIWRILYELDFRFSSNLLNSYKKDEIGCMKNFVRIYFKHWLDKLYVENFVDKKASFFVDGYYKWAFNSLAIYGGIMHSPWFDPTFPEPLNFGGIGTLLGHEISHGFDSSGFHFDENGDRIDEKDLDKETNKKMEEKFECFIEQYNNYENNNLRPNTRFTLSENIADNAGIRASYKAWKLFTTSPKKIKNLNKSLNQFTDEQIFFIGNAFTYCSVMTEEDKNNYAKTDNHAFPKARVNLPLSNFQAFAKAFECSSGTKMNNNEQKCQLCVAGLLLAVLRFLSASNVKSSGSNSLPASNEDSDLCFSSVSQASVIEREPKSSTPVTPPMQSRPLPVANLSMTETGNSDSVSTNDDDNQRKRQGVGSIWKLPKGADVNKDPRSSNYS</sequence>
<evidence type="ECO:0000313" key="4">
    <source>
        <dbReference type="WBParaSite" id="scaffold11523_cov162.g15657"/>
    </source>
</evidence>
<dbReference type="PANTHER" id="PTHR11733">
    <property type="entry name" value="ZINC METALLOPROTEASE FAMILY M13 NEPRILYSIN-RELATED"/>
    <property type="match status" value="1"/>
</dbReference>
<feature type="domain" description="Peptidase M13 C-terminal" evidence="2">
    <location>
        <begin position="219"/>
        <end position="422"/>
    </location>
</feature>
<dbReference type="GO" id="GO:0016485">
    <property type="term" value="P:protein processing"/>
    <property type="evidence" value="ECO:0007669"/>
    <property type="project" value="TreeGrafter"/>
</dbReference>
<evidence type="ECO:0000313" key="3">
    <source>
        <dbReference type="Proteomes" id="UP000887561"/>
    </source>
</evidence>
<dbReference type="Proteomes" id="UP000887561">
    <property type="component" value="Unplaced"/>
</dbReference>
<dbReference type="InterPro" id="IPR024079">
    <property type="entry name" value="MetalloPept_cat_dom_sf"/>
</dbReference>
<evidence type="ECO:0000256" key="1">
    <source>
        <dbReference type="SAM" id="MobiDB-lite"/>
    </source>
</evidence>
<organism evidence="3 4">
    <name type="scientific">Meloidogyne javanica</name>
    <name type="common">Root-knot nematode worm</name>
    <dbReference type="NCBI Taxonomy" id="6303"/>
    <lineage>
        <taxon>Eukaryota</taxon>
        <taxon>Metazoa</taxon>
        <taxon>Ecdysozoa</taxon>
        <taxon>Nematoda</taxon>
        <taxon>Chromadorea</taxon>
        <taxon>Rhabditida</taxon>
        <taxon>Tylenchina</taxon>
        <taxon>Tylenchomorpha</taxon>
        <taxon>Tylenchoidea</taxon>
        <taxon>Meloidogynidae</taxon>
        <taxon>Meloidogyninae</taxon>
        <taxon>Meloidogyne</taxon>
        <taxon>Meloidogyne incognita group</taxon>
    </lineage>
</organism>
<dbReference type="PRINTS" id="PR00786">
    <property type="entry name" value="NEPRILYSIN"/>
</dbReference>
<dbReference type="Gene3D" id="3.40.390.10">
    <property type="entry name" value="Collagenase (Catalytic Domain)"/>
    <property type="match status" value="1"/>
</dbReference>
<keyword evidence="3" id="KW-1185">Reference proteome</keyword>
<dbReference type="AlphaFoldDB" id="A0A915LGK0"/>
<evidence type="ECO:0000259" key="2">
    <source>
        <dbReference type="Pfam" id="PF01431"/>
    </source>
</evidence>
<protein>
    <submittedName>
        <fullName evidence="4">Peptidase M13 C-terminal domain-containing protein</fullName>
    </submittedName>
</protein>